<accession>A0A6F9DKQ4</accession>
<dbReference type="GO" id="GO:0005634">
    <property type="term" value="C:nucleus"/>
    <property type="evidence" value="ECO:0007669"/>
    <property type="project" value="UniProtKB-SubCell"/>
</dbReference>
<dbReference type="PROSITE" id="PS50157">
    <property type="entry name" value="ZINC_FINGER_C2H2_2"/>
    <property type="match status" value="6"/>
</dbReference>
<reference evidence="13" key="1">
    <citation type="submission" date="2020-04" db="EMBL/GenBank/DDBJ databases">
        <authorList>
            <person name="Neveu A P."/>
        </authorList>
    </citation>
    <scope>NUCLEOTIDE SEQUENCE</scope>
    <source>
        <tissue evidence="13">Whole embryo</tissue>
    </source>
</reference>
<feature type="domain" description="C2H2-type" evidence="12">
    <location>
        <begin position="949"/>
        <end position="976"/>
    </location>
</feature>
<dbReference type="EMBL" id="LR787857">
    <property type="protein sequence ID" value="CAB3263719.1"/>
    <property type="molecule type" value="mRNA"/>
</dbReference>
<dbReference type="PANTHER" id="PTHR16515:SF49">
    <property type="entry name" value="GASTRULA ZINC FINGER PROTEIN XLCGF49.1-LIKE-RELATED"/>
    <property type="match status" value="1"/>
</dbReference>
<organism evidence="13">
    <name type="scientific">Phallusia mammillata</name>
    <dbReference type="NCBI Taxonomy" id="59560"/>
    <lineage>
        <taxon>Eukaryota</taxon>
        <taxon>Metazoa</taxon>
        <taxon>Chordata</taxon>
        <taxon>Tunicata</taxon>
        <taxon>Ascidiacea</taxon>
        <taxon>Phlebobranchia</taxon>
        <taxon>Ascidiidae</taxon>
        <taxon>Phallusia</taxon>
    </lineage>
</organism>
<gene>
    <name evidence="13" type="primary">Mecom-001</name>
</gene>
<keyword evidence="6" id="KW-0805">Transcription regulation</keyword>
<feature type="domain" description="C2H2-type" evidence="12">
    <location>
        <begin position="1006"/>
        <end position="1033"/>
    </location>
</feature>
<evidence type="ECO:0000256" key="6">
    <source>
        <dbReference type="ARBA" id="ARBA00023015"/>
    </source>
</evidence>
<dbReference type="GO" id="GO:0006355">
    <property type="term" value="P:regulation of DNA-templated transcription"/>
    <property type="evidence" value="ECO:0007669"/>
    <property type="project" value="UniProtKB-ARBA"/>
</dbReference>
<feature type="domain" description="C2H2-type" evidence="12">
    <location>
        <begin position="209"/>
        <end position="236"/>
    </location>
</feature>
<name>A0A6F9DKQ4_9ASCI</name>
<feature type="compositionally biased region" description="Polar residues" evidence="11">
    <location>
        <begin position="90"/>
        <end position="99"/>
    </location>
</feature>
<evidence type="ECO:0000256" key="5">
    <source>
        <dbReference type="ARBA" id="ARBA00022833"/>
    </source>
</evidence>
<feature type="compositionally biased region" description="Polar residues" evidence="11">
    <location>
        <begin position="1132"/>
        <end position="1144"/>
    </location>
</feature>
<evidence type="ECO:0000256" key="9">
    <source>
        <dbReference type="ARBA" id="ARBA00023242"/>
    </source>
</evidence>
<evidence type="ECO:0000256" key="7">
    <source>
        <dbReference type="ARBA" id="ARBA00023125"/>
    </source>
</evidence>
<evidence type="ECO:0000256" key="1">
    <source>
        <dbReference type="ARBA" id="ARBA00004123"/>
    </source>
</evidence>
<keyword evidence="4 10" id="KW-0863">Zinc-finger</keyword>
<dbReference type="InterPro" id="IPR050331">
    <property type="entry name" value="Zinc_finger"/>
</dbReference>
<dbReference type="FunFam" id="3.30.160.60:FF:000929">
    <property type="entry name" value="Uncharacterized protein, isoform B"/>
    <property type="match status" value="1"/>
</dbReference>
<feature type="region of interest" description="Disordered" evidence="11">
    <location>
        <begin position="1025"/>
        <end position="1144"/>
    </location>
</feature>
<dbReference type="FunFam" id="3.30.160.60:FF:000112">
    <property type="entry name" value="Mds1 and evi1 complex locus protein"/>
    <property type="match status" value="1"/>
</dbReference>
<feature type="compositionally biased region" description="Basic and acidic residues" evidence="11">
    <location>
        <begin position="38"/>
        <end position="64"/>
    </location>
</feature>
<keyword evidence="9" id="KW-0539">Nucleus</keyword>
<feature type="compositionally biased region" description="Polar residues" evidence="11">
    <location>
        <begin position="503"/>
        <end position="528"/>
    </location>
</feature>
<dbReference type="PANTHER" id="PTHR16515">
    <property type="entry name" value="PR DOMAIN ZINC FINGER PROTEIN"/>
    <property type="match status" value="1"/>
</dbReference>
<dbReference type="GO" id="GO:0003677">
    <property type="term" value="F:DNA binding"/>
    <property type="evidence" value="ECO:0007669"/>
    <property type="project" value="UniProtKB-KW"/>
</dbReference>
<dbReference type="SMART" id="SM00355">
    <property type="entry name" value="ZnF_C2H2"/>
    <property type="match status" value="6"/>
</dbReference>
<dbReference type="Gene3D" id="3.30.160.60">
    <property type="entry name" value="Classic Zinc Finger"/>
    <property type="match status" value="5"/>
</dbReference>
<keyword evidence="8" id="KW-0804">Transcription</keyword>
<keyword evidence="3" id="KW-0677">Repeat</keyword>
<dbReference type="SUPFAM" id="SSF57667">
    <property type="entry name" value="beta-beta-alpha zinc fingers"/>
    <property type="match status" value="3"/>
</dbReference>
<dbReference type="FunFam" id="3.30.160.60:FF:000126">
    <property type="entry name" value="Mds1 and evi1 complex locus protein"/>
    <property type="match status" value="1"/>
</dbReference>
<feature type="region of interest" description="Disordered" evidence="11">
    <location>
        <begin position="480"/>
        <end position="588"/>
    </location>
</feature>
<sequence>MFADSNCANEALWSDRSRASRRYSPYSPRSPLPQVLSAEHENSSTDSSEELHFRQGAEIRRSETTQKPNHSRSPLFETSERKTSVESRSDAASQNNQNCGGEIGNASSPVMEEAHGLAAPALPSSLSSAVNQGAQLRRAVLPWLAASKDPASIFSGKEYDSMFGRSPANASDESIDFEAEQSSFRNDSNDSKHNLQRHIRQQHLGARAHSCPECGKTFATSSGLKQHQHIHSSVKPFTCEVCHKSYTQFSNLCRHKRMHADCRTQIKCRNCNQLFPNSSSLNKHRRFCESKAFYPNGLSAMGGGDDSRNNPLERMQQSVFAQGNMQHVTQHSSMFPTSLPGSSLWTSTHNDKLQGNIHPLNQLSLAHLAQNPTASSLSMLSAMMPQNDVLHKPISLSSHSYANGQSVGKTARSSMAHAQIQCCNPTTDNASTIPEKGNGQFPFVLDANSNNFISVPSTLLCSTPGSSVGVQVDLLGVNQSHGRNQRRHVPNFEVPASVELSRDSSYSVGNRDNKSWSRTPSPALQRNKFSTDEASTKEQNTLQEIRSSSSDEDSSSERREIKTTRRNIWHPLLSPTSPRPNGNSKREERPVLDHSVSYSDETPFPFPAYSPYKANMFYPYSVALAAAHAYLQRQNAEDNKPTVGGSVDAEDNEVRTNTMPHQKHKPRETMPLDLSKPKDDFAELSSPEDQVFGADVKESQSSLGYDRFQSPHHLTQGATAAGMTNVNNPFVSTFLKSDSPVWPLSENALSYVSLLSRYRTDLAMAAAGNSFARRFPYNPKMGDGVSGAYRDNAFLRNFGAFGVPLIPNPMLTTAATKRHVSDSSLDNLEAKRLSLDQSMFGLGTVSEQDQRKLPNVNNNNSLKGSLYRPMTLPVSNNGVSMTCKGDLITHQDFLKPNTDVTSPTFHHKLPPFGPERFLPSAITLRSPSLYSIPGRYSRLPSARPGKERYTCKYCGKIFPRSANLTRHVRTHTGEQPYRCKYCDRSFSISSNLQRHVRNIHNKERPYTCHLCGRAFGQQTNLERHLRKHAEKSSRLTGESGHAKSAFEADDGSDEGSTTSPTSYNVAARRSSEDYEEPLLRSSTPERYNDMRRNQSEASLDGHSPSVQKSFRGDEQRVERSRWLSLSRGPLPSDQQEANEGVASSNDVSISASNVLFNIAMARQLKGRGTCVDGQVYADLPNMGGKHLNRFQDVCESPTSDHSPVATAVVNSLPMKA</sequence>
<evidence type="ECO:0000256" key="2">
    <source>
        <dbReference type="ARBA" id="ARBA00022723"/>
    </source>
</evidence>
<feature type="region of interest" description="Disordered" evidence="11">
    <location>
        <begin position="1"/>
        <end position="107"/>
    </location>
</feature>
<comment type="subcellular location">
    <subcellularLocation>
        <location evidence="1">Nucleus</location>
    </subcellularLocation>
</comment>
<dbReference type="PROSITE" id="PS00028">
    <property type="entry name" value="ZINC_FINGER_C2H2_1"/>
    <property type="match status" value="5"/>
</dbReference>
<dbReference type="FunFam" id="3.30.160.60:FF:000159">
    <property type="entry name" value="Mds1 and evi1 complex locus protein"/>
    <property type="match status" value="1"/>
</dbReference>
<evidence type="ECO:0000256" key="4">
    <source>
        <dbReference type="ARBA" id="ARBA00022771"/>
    </source>
</evidence>
<dbReference type="InterPro" id="IPR036236">
    <property type="entry name" value="Znf_C2H2_sf"/>
</dbReference>
<feature type="domain" description="C2H2-type" evidence="12">
    <location>
        <begin position="977"/>
        <end position="1005"/>
    </location>
</feature>
<keyword evidence="5" id="KW-0862">Zinc</keyword>
<feature type="compositionally biased region" description="Polar residues" evidence="11">
    <location>
        <begin position="574"/>
        <end position="583"/>
    </location>
</feature>
<evidence type="ECO:0000313" key="13">
    <source>
        <dbReference type="EMBL" id="CAB3263719.1"/>
    </source>
</evidence>
<evidence type="ECO:0000256" key="3">
    <source>
        <dbReference type="ARBA" id="ARBA00022737"/>
    </source>
</evidence>
<dbReference type="InterPro" id="IPR013087">
    <property type="entry name" value="Znf_C2H2_type"/>
</dbReference>
<protein>
    <submittedName>
        <fullName evidence="13">Zinc finger protein LOC723797</fullName>
    </submittedName>
</protein>
<dbReference type="Pfam" id="PF00096">
    <property type="entry name" value="zf-C2H2"/>
    <property type="match status" value="5"/>
</dbReference>
<feature type="compositionally biased region" description="Basic and acidic residues" evidence="11">
    <location>
        <begin position="1110"/>
        <end position="1121"/>
    </location>
</feature>
<feature type="region of interest" description="Disordered" evidence="11">
    <location>
        <begin position="165"/>
        <end position="191"/>
    </location>
</feature>
<keyword evidence="2" id="KW-0479">Metal-binding</keyword>
<evidence type="ECO:0000256" key="10">
    <source>
        <dbReference type="PROSITE-ProRule" id="PRU00042"/>
    </source>
</evidence>
<dbReference type="GO" id="GO:0008270">
    <property type="term" value="F:zinc ion binding"/>
    <property type="evidence" value="ECO:0007669"/>
    <property type="project" value="UniProtKB-KW"/>
</dbReference>
<proteinExistence type="evidence at transcript level"/>
<feature type="domain" description="C2H2-type" evidence="12">
    <location>
        <begin position="266"/>
        <end position="295"/>
    </location>
</feature>
<evidence type="ECO:0000256" key="11">
    <source>
        <dbReference type="SAM" id="MobiDB-lite"/>
    </source>
</evidence>
<keyword evidence="7" id="KW-0238">DNA-binding</keyword>
<evidence type="ECO:0000259" key="12">
    <source>
        <dbReference type="PROSITE" id="PS50157"/>
    </source>
</evidence>
<dbReference type="FunFam" id="3.30.160.60:FF:000150">
    <property type="entry name" value="Mds1 and evi1 complex locus protein"/>
    <property type="match status" value="1"/>
</dbReference>
<feature type="compositionally biased region" description="Basic and acidic residues" evidence="11">
    <location>
        <begin position="78"/>
        <end position="89"/>
    </location>
</feature>
<dbReference type="AlphaFoldDB" id="A0A6F9DKQ4"/>
<feature type="region of interest" description="Disordered" evidence="11">
    <location>
        <begin position="636"/>
        <end position="673"/>
    </location>
</feature>
<evidence type="ECO:0000256" key="8">
    <source>
        <dbReference type="ARBA" id="ARBA00023163"/>
    </source>
</evidence>
<feature type="domain" description="C2H2-type" evidence="12">
    <location>
        <begin position="237"/>
        <end position="264"/>
    </location>
</feature>
<feature type="compositionally biased region" description="Polar residues" evidence="11">
    <location>
        <begin position="1054"/>
        <end position="1064"/>
    </location>
</feature>